<dbReference type="InterPro" id="IPR044492">
    <property type="entry name" value="P_typ_ATPase_HD_dom"/>
</dbReference>
<dbReference type="InterPro" id="IPR008250">
    <property type="entry name" value="ATPase_P-typ_transduc_dom_A_sf"/>
</dbReference>
<dbReference type="SUPFAM" id="SSF81665">
    <property type="entry name" value="Calcium ATPase, transmembrane domain M"/>
    <property type="match status" value="1"/>
</dbReference>
<dbReference type="SFLD" id="SFLDG00002">
    <property type="entry name" value="C1.7:_P-type_atpase_like"/>
    <property type="match status" value="1"/>
</dbReference>
<dbReference type="EC" id="7.2.2.8" evidence="3"/>
<dbReference type="InterPro" id="IPR023214">
    <property type="entry name" value="HAD_sf"/>
</dbReference>
<dbReference type="InterPro" id="IPR023298">
    <property type="entry name" value="ATPase_P-typ_TM_dom_sf"/>
</dbReference>
<dbReference type="GO" id="GO:0016887">
    <property type="term" value="F:ATP hydrolysis activity"/>
    <property type="evidence" value="ECO:0007669"/>
    <property type="project" value="InterPro"/>
</dbReference>
<evidence type="ECO:0000256" key="16">
    <source>
        <dbReference type="SAM" id="MobiDB-lite"/>
    </source>
</evidence>
<keyword evidence="5 17" id="KW-0812">Transmembrane</keyword>
<feature type="transmembrane region" description="Helical" evidence="17">
    <location>
        <begin position="415"/>
        <end position="436"/>
    </location>
</feature>
<dbReference type="PROSITE" id="PS50846">
    <property type="entry name" value="HMA_2"/>
    <property type="match status" value="2"/>
</dbReference>
<dbReference type="Proteomes" id="UP000270581">
    <property type="component" value="Unassembled WGS sequence"/>
</dbReference>
<dbReference type="InterPro" id="IPR027256">
    <property type="entry name" value="P-typ_ATPase_IB"/>
</dbReference>
<gene>
    <name evidence="19" type="ORF">Nmn1133_01455</name>
</gene>
<keyword evidence="6" id="KW-0479">Metal-binding</keyword>
<dbReference type="Pfam" id="PF00403">
    <property type="entry name" value="HMA"/>
    <property type="match status" value="2"/>
</dbReference>
<dbReference type="InterPro" id="IPR036163">
    <property type="entry name" value="HMA_dom_sf"/>
</dbReference>
<evidence type="ECO:0000256" key="1">
    <source>
        <dbReference type="ARBA" id="ARBA00004127"/>
    </source>
</evidence>
<feature type="transmembrane region" description="Helical" evidence="17">
    <location>
        <begin position="205"/>
        <end position="225"/>
    </location>
</feature>
<dbReference type="InterPro" id="IPR006121">
    <property type="entry name" value="HMA_dom"/>
</dbReference>
<keyword evidence="12 17" id="KW-1133">Transmembrane helix</keyword>
<evidence type="ECO:0000256" key="3">
    <source>
        <dbReference type="ARBA" id="ARBA00012517"/>
    </source>
</evidence>
<dbReference type="InterPro" id="IPR006122">
    <property type="entry name" value="HMA_Cu_ion-bd"/>
</dbReference>
<dbReference type="InterPro" id="IPR036412">
    <property type="entry name" value="HAD-like_sf"/>
</dbReference>
<evidence type="ECO:0000256" key="10">
    <source>
        <dbReference type="ARBA" id="ARBA00022840"/>
    </source>
</evidence>
<dbReference type="PRINTS" id="PR00119">
    <property type="entry name" value="CATATPASE"/>
</dbReference>
<dbReference type="CDD" id="cd00371">
    <property type="entry name" value="HMA"/>
    <property type="match status" value="2"/>
</dbReference>
<keyword evidence="4" id="KW-0813">Transport</keyword>
<evidence type="ECO:0000313" key="19">
    <source>
        <dbReference type="EMBL" id="RNJ25489.1"/>
    </source>
</evidence>
<evidence type="ECO:0000256" key="8">
    <source>
        <dbReference type="ARBA" id="ARBA00022741"/>
    </source>
</evidence>
<evidence type="ECO:0000256" key="7">
    <source>
        <dbReference type="ARBA" id="ARBA00022737"/>
    </source>
</evidence>
<evidence type="ECO:0000256" key="15">
    <source>
        <dbReference type="ARBA" id="ARBA00023136"/>
    </source>
</evidence>
<keyword evidence="10" id="KW-0067">ATP-binding</keyword>
<dbReference type="PANTHER" id="PTHR48085:SF5">
    <property type="entry name" value="CADMIUM_ZINC-TRANSPORTING ATPASE HMA4-RELATED"/>
    <property type="match status" value="1"/>
</dbReference>
<keyword evidence="8" id="KW-0547">Nucleotide-binding</keyword>
<reference evidence="19 20" key="1">
    <citation type="submission" date="2018-11" db="EMBL/GenBank/DDBJ databases">
        <title>Genome sequences of Natronomonas sp. CBA1133.</title>
        <authorList>
            <person name="Roh S.W."/>
            <person name="Cha I.-T."/>
        </authorList>
    </citation>
    <scope>NUCLEOTIDE SEQUENCE [LARGE SCALE GENOMIC DNA]</scope>
    <source>
        <strain evidence="19 20">CBA1133</strain>
    </source>
</reference>
<accession>A0AAJ4R6Y6</accession>
<keyword evidence="9" id="KW-0187">Copper transport</keyword>
<dbReference type="Gene3D" id="3.40.1110.10">
    <property type="entry name" value="Calcium-transporting ATPase, cytoplasmic domain N"/>
    <property type="match status" value="1"/>
</dbReference>
<dbReference type="SUPFAM" id="SSF81653">
    <property type="entry name" value="Calcium ATPase, transduction domain A"/>
    <property type="match status" value="1"/>
</dbReference>
<evidence type="ECO:0000259" key="18">
    <source>
        <dbReference type="PROSITE" id="PS50846"/>
    </source>
</evidence>
<dbReference type="SUPFAM" id="SSF55008">
    <property type="entry name" value="HMA, heavy metal-associated domain"/>
    <property type="match status" value="2"/>
</dbReference>
<dbReference type="GO" id="GO:0005524">
    <property type="term" value="F:ATP binding"/>
    <property type="evidence" value="ECO:0007669"/>
    <property type="project" value="UniProtKB-KW"/>
</dbReference>
<keyword evidence="7" id="KW-0677">Repeat</keyword>
<evidence type="ECO:0000256" key="17">
    <source>
        <dbReference type="SAM" id="Phobius"/>
    </source>
</evidence>
<evidence type="ECO:0000256" key="12">
    <source>
        <dbReference type="ARBA" id="ARBA00022989"/>
    </source>
</evidence>
<feature type="domain" description="HMA" evidence="18">
    <location>
        <begin position="92"/>
        <end position="157"/>
    </location>
</feature>
<feature type="region of interest" description="Disordered" evidence="16">
    <location>
        <begin position="1"/>
        <end position="29"/>
    </location>
</feature>
<sequence length="832" mass="86538">MSHAHGGDDHGDETDRPHETPAEQTTLSVPTMDCASCAQKVEGSVAALDGVSAIDPQPTTGTLTVAHDPGVSEADITDRVERAGYAVESGSETATLSVPSMDCASCADKVTKGLESVPGVTRIDANPTTGTVEVDHEEGTTLADLERAVEGAGYEVTDADDGDDERSGTWTSTRALATYVAGVATLVGLLLANPLTQATGPTIEGFPVGDIAYLAAVAVGGAAVFRNGYYSLRQRSLDIDLLMSVAILGALAVSVGFGERLYFEAAMLATLFSISELLERYAMDRARGSLAELMKLAPDEATVIRDGGEVTVAADAVARGERVAVRPGEKIPRDGVVRDGTSAVNQAPVTGESVPVDKTSGDEVYAGTINEGGYLEIEVTSDAGEDTIATVLDLVEQAQRDTTDREQFVERFAGYYTPLVVGVAVLLALVPPLFVSGAWETYIVYGLTLLVLACPCAFVISTPVTVVSGITSAARNGVLVKGGRHLEAMGDVDAVAFDKTGTLTKGELTVTDIVPLGDNDEQDVLRCARGLERRSEHPIGEAIVARADAAGVTERDIEGFEALTGQGVTADLDGTTHYAGTPDLFSDLGFDLSHVHAATDGGQITRTTRNICAQTGCLDLLDDVIPRLQADGKTVVLVGTEAEVEGVVAVADEVRPDAARVVSTLREAGVHVAMLTGDNDRTARAVADEVGIDDVHASLMPDEKVTAVERLRDTHGTVAMVGDGVNDAPALATADVAVAMGAAGTDTALETADIALMADDLSRLPYLHRLSRTANGIIRQNIWTSLGVKALLAVGVPLSLVPIWAAVLAGDAGMTVGVTGNAMRLARLSPDE</sequence>
<dbReference type="Pfam" id="PF00702">
    <property type="entry name" value="Hydrolase"/>
    <property type="match status" value="1"/>
</dbReference>
<evidence type="ECO:0000256" key="2">
    <source>
        <dbReference type="ARBA" id="ARBA00006024"/>
    </source>
</evidence>
<feature type="transmembrane region" description="Helical" evidence="17">
    <location>
        <begin position="442"/>
        <end position="467"/>
    </location>
</feature>
<dbReference type="GO" id="GO:0016020">
    <property type="term" value="C:membrane"/>
    <property type="evidence" value="ECO:0007669"/>
    <property type="project" value="InterPro"/>
</dbReference>
<keyword evidence="13" id="KW-0186">Copper</keyword>
<dbReference type="InterPro" id="IPR001757">
    <property type="entry name" value="P_typ_ATPase"/>
</dbReference>
<comment type="subcellular location">
    <subcellularLocation>
        <location evidence="1">Endomembrane system</location>
        <topology evidence="1">Multi-pass membrane protein</topology>
    </subcellularLocation>
</comment>
<feature type="transmembrane region" description="Helical" evidence="17">
    <location>
        <begin position="176"/>
        <end position="193"/>
    </location>
</feature>
<proteinExistence type="inferred from homology"/>
<dbReference type="GO" id="GO:0012505">
    <property type="term" value="C:endomembrane system"/>
    <property type="evidence" value="ECO:0007669"/>
    <property type="project" value="UniProtKB-SubCell"/>
</dbReference>
<dbReference type="Gene3D" id="3.40.50.1000">
    <property type="entry name" value="HAD superfamily/HAD-like"/>
    <property type="match status" value="1"/>
</dbReference>
<dbReference type="GO" id="GO:0140581">
    <property type="term" value="F:P-type monovalent copper transporter activity"/>
    <property type="evidence" value="ECO:0007669"/>
    <property type="project" value="UniProtKB-EC"/>
</dbReference>
<organism evidence="19 20">
    <name type="scientific">Halosegnis longus</name>
    <dbReference type="NCBI Taxonomy" id="2216012"/>
    <lineage>
        <taxon>Archaea</taxon>
        <taxon>Methanobacteriati</taxon>
        <taxon>Methanobacteriota</taxon>
        <taxon>Stenosarchaea group</taxon>
        <taxon>Halobacteria</taxon>
        <taxon>Halobacteriales</taxon>
        <taxon>Natronomonadaceae</taxon>
        <taxon>Halosegnis</taxon>
    </lineage>
</organism>
<keyword evidence="20" id="KW-1185">Reference proteome</keyword>
<dbReference type="PRINTS" id="PR00941">
    <property type="entry name" value="CDATPASE"/>
</dbReference>
<dbReference type="InterPro" id="IPR051014">
    <property type="entry name" value="Cation_Transport_ATPase_IB"/>
</dbReference>
<evidence type="ECO:0000256" key="5">
    <source>
        <dbReference type="ARBA" id="ARBA00022692"/>
    </source>
</evidence>
<dbReference type="Gene3D" id="3.30.70.100">
    <property type="match status" value="2"/>
</dbReference>
<evidence type="ECO:0000256" key="6">
    <source>
        <dbReference type="ARBA" id="ARBA00022723"/>
    </source>
</evidence>
<dbReference type="AlphaFoldDB" id="A0AAJ4R6Y6"/>
<evidence type="ECO:0000256" key="11">
    <source>
        <dbReference type="ARBA" id="ARBA00022967"/>
    </source>
</evidence>
<feature type="domain" description="HMA" evidence="18">
    <location>
        <begin position="23"/>
        <end position="88"/>
    </location>
</feature>
<dbReference type="FunFam" id="3.40.50.1000:FF:000144">
    <property type="entry name" value="copper-transporting ATPase 1 isoform X2"/>
    <property type="match status" value="1"/>
</dbReference>
<dbReference type="InterPro" id="IPR059000">
    <property type="entry name" value="ATPase_P-type_domA"/>
</dbReference>
<dbReference type="SFLD" id="SFLDF00027">
    <property type="entry name" value="p-type_atpase"/>
    <property type="match status" value="1"/>
</dbReference>
<evidence type="ECO:0000256" key="9">
    <source>
        <dbReference type="ARBA" id="ARBA00022796"/>
    </source>
</evidence>
<dbReference type="SUPFAM" id="SSF56784">
    <property type="entry name" value="HAD-like"/>
    <property type="match status" value="1"/>
</dbReference>
<dbReference type="InterPro" id="IPR023299">
    <property type="entry name" value="ATPase_P-typ_cyto_dom_N"/>
</dbReference>
<dbReference type="PANTHER" id="PTHR48085">
    <property type="entry name" value="CADMIUM/ZINC-TRANSPORTING ATPASE HMA2-RELATED"/>
    <property type="match status" value="1"/>
</dbReference>
<dbReference type="NCBIfam" id="TIGR01494">
    <property type="entry name" value="ATPase_P-type"/>
    <property type="match status" value="2"/>
</dbReference>
<keyword evidence="11" id="KW-1278">Translocase</keyword>
<dbReference type="FunFam" id="2.70.150.10:FF:000002">
    <property type="entry name" value="Copper-transporting ATPase 1, putative"/>
    <property type="match status" value="1"/>
</dbReference>
<dbReference type="NCBIfam" id="TIGR00003">
    <property type="entry name" value="copper ion binding protein"/>
    <property type="match status" value="2"/>
</dbReference>
<evidence type="ECO:0000256" key="14">
    <source>
        <dbReference type="ARBA" id="ARBA00023065"/>
    </source>
</evidence>
<dbReference type="InterPro" id="IPR018303">
    <property type="entry name" value="ATPase_P-typ_P_site"/>
</dbReference>
<dbReference type="NCBIfam" id="TIGR01525">
    <property type="entry name" value="ATPase-IB_hvy"/>
    <property type="match status" value="1"/>
</dbReference>
<dbReference type="GO" id="GO:0005507">
    <property type="term" value="F:copper ion binding"/>
    <property type="evidence" value="ECO:0007669"/>
    <property type="project" value="InterPro"/>
</dbReference>
<dbReference type="SFLD" id="SFLDS00003">
    <property type="entry name" value="Haloacid_Dehalogenase"/>
    <property type="match status" value="1"/>
</dbReference>
<keyword evidence="15 17" id="KW-0472">Membrane</keyword>
<dbReference type="RefSeq" id="WP_123123680.1">
    <property type="nucleotide sequence ID" value="NZ_QKNW01000001.1"/>
</dbReference>
<evidence type="ECO:0000256" key="4">
    <source>
        <dbReference type="ARBA" id="ARBA00022448"/>
    </source>
</evidence>
<evidence type="ECO:0000256" key="13">
    <source>
        <dbReference type="ARBA" id="ARBA00023008"/>
    </source>
</evidence>
<name>A0AAJ4R6Y6_9EURY</name>
<comment type="similarity">
    <text evidence="2">Belongs to the cation transport ATPase (P-type) (TC 3.A.3) family. Type IB subfamily.</text>
</comment>
<dbReference type="Pfam" id="PF00122">
    <property type="entry name" value="E1-E2_ATPase"/>
    <property type="match status" value="1"/>
</dbReference>
<keyword evidence="14" id="KW-0406">Ion transport</keyword>
<dbReference type="EMBL" id="RJJC01000001">
    <property type="protein sequence ID" value="RNJ25489.1"/>
    <property type="molecule type" value="Genomic_DNA"/>
</dbReference>
<protein>
    <recommendedName>
        <fullName evidence="3">P-type Cu(+) transporter</fullName>
        <ecNumber evidence="3">7.2.2.8</ecNumber>
    </recommendedName>
</protein>
<comment type="caution">
    <text evidence="19">The sequence shown here is derived from an EMBL/GenBank/DDBJ whole genome shotgun (WGS) entry which is preliminary data.</text>
</comment>
<feature type="compositionally biased region" description="Basic and acidic residues" evidence="16">
    <location>
        <begin position="1"/>
        <end position="21"/>
    </location>
</feature>
<dbReference type="PROSITE" id="PS00154">
    <property type="entry name" value="ATPASE_E1_E2"/>
    <property type="match status" value="1"/>
</dbReference>
<evidence type="ECO:0000313" key="20">
    <source>
        <dbReference type="Proteomes" id="UP000270581"/>
    </source>
</evidence>
<dbReference type="Gene3D" id="2.70.150.10">
    <property type="entry name" value="Calcium-transporting ATPase, cytoplasmic transduction domain A"/>
    <property type="match status" value="1"/>
</dbReference>